<dbReference type="InterPro" id="IPR053793">
    <property type="entry name" value="PB1-like"/>
</dbReference>
<sequence length="138" mass="15014">MLMGSATLVYWFLCLLILDADTRSLTDLITSILKRMGDEIDPNNLPQILYEDDEHDKVVLASDSDLTAAVDHARLIGWKGLRLHLDYLGTPGRRRGYGSGSLDYAQSHAWSAAYKAVAAGAAVVAGFGLLAYMRKAGN</sequence>
<name>A0AAV5LYE7_9ROSI</name>
<organism evidence="4 5">
    <name type="scientific">Rubroshorea leprosula</name>
    <dbReference type="NCBI Taxonomy" id="152421"/>
    <lineage>
        <taxon>Eukaryota</taxon>
        <taxon>Viridiplantae</taxon>
        <taxon>Streptophyta</taxon>
        <taxon>Embryophyta</taxon>
        <taxon>Tracheophyta</taxon>
        <taxon>Spermatophyta</taxon>
        <taxon>Magnoliopsida</taxon>
        <taxon>eudicotyledons</taxon>
        <taxon>Gunneridae</taxon>
        <taxon>Pentapetalae</taxon>
        <taxon>rosids</taxon>
        <taxon>malvids</taxon>
        <taxon>Malvales</taxon>
        <taxon>Dipterocarpaceae</taxon>
        <taxon>Rubroshorea</taxon>
    </lineage>
</organism>
<feature type="signal peptide" evidence="2">
    <location>
        <begin position="1"/>
        <end position="22"/>
    </location>
</feature>
<gene>
    <name evidence="4" type="ORF">SLEP1_g49646</name>
</gene>
<protein>
    <recommendedName>
        <fullName evidence="3">PB1 domain-containing protein</fullName>
    </recommendedName>
</protein>
<evidence type="ECO:0000313" key="5">
    <source>
        <dbReference type="Proteomes" id="UP001054252"/>
    </source>
</evidence>
<accession>A0AAV5LYE7</accession>
<dbReference type="SUPFAM" id="SSF54277">
    <property type="entry name" value="CAD &amp; PB1 domains"/>
    <property type="match status" value="1"/>
</dbReference>
<keyword evidence="1" id="KW-1133">Transmembrane helix</keyword>
<dbReference type="PROSITE" id="PS51745">
    <property type="entry name" value="PB1"/>
    <property type="match status" value="1"/>
</dbReference>
<dbReference type="InterPro" id="IPR000270">
    <property type="entry name" value="PB1_dom"/>
</dbReference>
<dbReference type="EMBL" id="BPVZ01000156">
    <property type="protein sequence ID" value="GKV42212.1"/>
    <property type="molecule type" value="Genomic_DNA"/>
</dbReference>
<evidence type="ECO:0000259" key="3">
    <source>
        <dbReference type="PROSITE" id="PS51745"/>
    </source>
</evidence>
<feature type="chain" id="PRO_5044011466" description="PB1 domain-containing protein" evidence="2">
    <location>
        <begin position="23"/>
        <end position="138"/>
    </location>
</feature>
<keyword evidence="5" id="KW-1185">Reference proteome</keyword>
<evidence type="ECO:0000256" key="1">
    <source>
        <dbReference type="SAM" id="Phobius"/>
    </source>
</evidence>
<evidence type="ECO:0000256" key="2">
    <source>
        <dbReference type="SAM" id="SignalP"/>
    </source>
</evidence>
<dbReference type="AlphaFoldDB" id="A0AAV5LYE7"/>
<feature type="transmembrane region" description="Helical" evidence="1">
    <location>
        <begin position="112"/>
        <end position="132"/>
    </location>
</feature>
<dbReference type="Pfam" id="PF00564">
    <property type="entry name" value="PB1"/>
    <property type="match status" value="1"/>
</dbReference>
<keyword evidence="1" id="KW-0812">Transmembrane</keyword>
<feature type="domain" description="PB1" evidence="3">
    <location>
        <begin position="1"/>
        <end position="88"/>
    </location>
</feature>
<keyword evidence="1" id="KW-0472">Membrane</keyword>
<comment type="caution">
    <text evidence="4">The sequence shown here is derived from an EMBL/GenBank/DDBJ whole genome shotgun (WGS) entry which is preliminary data.</text>
</comment>
<dbReference type="SMART" id="SM00666">
    <property type="entry name" value="PB1"/>
    <property type="match status" value="1"/>
</dbReference>
<dbReference type="Proteomes" id="UP001054252">
    <property type="component" value="Unassembled WGS sequence"/>
</dbReference>
<proteinExistence type="predicted"/>
<reference evidence="4 5" key="1">
    <citation type="journal article" date="2021" name="Commun. Biol.">
        <title>The genome of Shorea leprosula (Dipterocarpaceae) highlights the ecological relevance of drought in aseasonal tropical rainforests.</title>
        <authorList>
            <person name="Ng K.K.S."/>
            <person name="Kobayashi M.J."/>
            <person name="Fawcett J.A."/>
            <person name="Hatakeyama M."/>
            <person name="Paape T."/>
            <person name="Ng C.H."/>
            <person name="Ang C.C."/>
            <person name="Tnah L.H."/>
            <person name="Lee C.T."/>
            <person name="Nishiyama T."/>
            <person name="Sese J."/>
            <person name="O'Brien M.J."/>
            <person name="Copetti D."/>
            <person name="Mohd Noor M.I."/>
            <person name="Ong R.C."/>
            <person name="Putra M."/>
            <person name="Sireger I.Z."/>
            <person name="Indrioko S."/>
            <person name="Kosugi Y."/>
            <person name="Izuno A."/>
            <person name="Isagi Y."/>
            <person name="Lee S.L."/>
            <person name="Shimizu K.K."/>
        </authorList>
    </citation>
    <scope>NUCLEOTIDE SEQUENCE [LARGE SCALE GENOMIC DNA]</scope>
    <source>
        <strain evidence="4">214</strain>
    </source>
</reference>
<evidence type="ECO:0000313" key="4">
    <source>
        <dbReference type="EMBL" id="GKV42212.1"/>
    </source>
</evidence>
<keyword evidence="2" id="KW-0732">Signal</keyword>